<evidence type="ECO:0000256" key="1">
    <source>
        <dbReference type="ARBA" id="ARBA00001962"/>
    </source>
</evidence>
<organism evidence="8 9">
    <name type="scientific">Geothrix limicola</name>
    <dbReference type="NCBI Taxonomy" id="2927978"/>
    <lineage>
        <taxon>Bacteria</taxon>
        <taxon>Pseudomonadati</taxon>
        <taxon>Acidobacteriota</taxon>
        <taxon>Holophagae</taxon>
        <taxon>Holophagales</taxon>
        <taxon>Holophagaceae</taxon>
        <taxon>Geothrix</taxon>
    </lineage>
</organism>
<keyword evidence="6" id="KW-0408">Iron</keyword>
<reference evidence="8 9" key="1">
    <citation type="journal article" date="2023" name="Antonie Van Leeuwenhoek">
        <title>Mesoterricola silvestris gen. nov., sp. nov., Mesoterricola sediminis sp. nov., Geothrix oryzae sp. nov., Geothrix edaphica sp. nov., Geothrix rubra sp. nov., and Geothrix limicola sp. nov., six novel members of Acidobacteriota isolated from soils.</title>
        <authorList>
            <person name="Itoh H."/>
            <person name="Sugisawa Y."/>
            <person name="Mise K."/>
            <person name="Xu Z."/>
            <person name="Kuniyasu M."/>
            <person name="Ushijima N."/>
            <person name="Kawano K."/>
            <person name="Kobayashi E."/>
            <person name="Shiratori Y."/>
            <person name="Masuda Y."/>
            <person name="Senoo K."/>
        </authorList>
    </citation>
    <scope>NUCLEOTIDE SEQUENCE [LARGE SCALE GENOMIC DNA]</scope>
    <source>
        <strain evidence="8 9">Red804</strain>
    </source>
</reference>
<proteinExistence type="inferred from homology"/>
<evidence type="ECO:0000256" key="2">
    <source>
        <dbReference type="ARBA" id="ARBA00007757"/>
    </source>
</evidence>
<dbReference type="PANTHER" id="PTHR11056:SF0">
    <property type="entry name" value="HOMOGENTISATE 1,2-DIOXYGENASE"/>
    <property type="match status" value="1"/>
</dbReference>
<dbReference type="CDD" id="cd02208">
    <property type="entry name" value="cupin_RmlC-like"/>
    <property type="match status" value="1"/>
</dbReference>
<comment type="caution">
    <text evidence="8">The sequence shown here is derived from an EMBL/GenBank/DDBJ whole genome shotgun (WGS) entry which is preliminary data.</text>
</comment>
<feature type="domain" description="Homogentisate 1,2-dioxygenase N-terminal" evidence="7">
    <location>
        <begin position="114"/>
        <end position="250"/>
    </location>
</feature>
<keyword evidence="4 8" id="KW-0223">Dioxygenase</keyword>
<comment type="cofactor">
    <cofactor evidence="1">
        <name>Fe cation</name>
        <dbReference type="ChEBI" id="CHEBI:24875"/>
    </cofactor>
</comment>
<dbReference type="Pfam" id="PF20510">
    <property type="entry name" value="HgmA_N"/>
    <property type="match status" value="1"/>
</dbReference>
<evidence type="ECO:0000313" key="9">
    <source>
        <dbReference type="Proteomes" id="UP001165069"/>
    </source>
</evidence>
<dbReference type="Proteomes" id="UP001165069">
    <property type="component" value="Unassembled WGS sequence"/>
</dbReference>
<dbReference type="Gene3D" id="2.60.120.10">
    <property type="entry name" value="Jelly Rolls"/>
    <property type="match status" value="1"/>
</dbReference>
<evidence type="ECO:0000259" key="7">
    <source>
        <dbReference type="Pfam" id="PF20510"/>
    </source>
</evidence>
<evidence type="ECO:0000256" key="5">
    <source>
        <dbReference type="ARBA" id="ARBA00023002"/>
    </source>
</evidence>
<dbReference type="SUPFAM" id="SSF51182">
    <property type="entry name" value="RmlC-like cupins"/>
    <property type="match status" value="1"/>
</dbReference>
<evidence type="ECO:0000256" key="4">
    <source>
        <dbReference type="ARBA" id="ARBA00022964"/>
    </source>
</evidence>
<sequence length="385" mass="43321">MFIQSLCFLCLRPFRTLETTPGVPMQFRKGLTSVQAHVDVPEGLFEEEYARNGFFGRTSHLYRSQPPVGWTDIDGDLRPEALRVLDLAGLGEGGYWKGRVAFLENEDVVISLTMLREAMPAYVRNADGDEVHFVHKGAGELETDFGPLNYEAGDYLVIPRGTVYRYTPSDTTSLLIVEAFSEVGIPDRGMLGRHALFDTDVIKTPDPAPREGGPFQLEIKRLGRITTVTYPFNPINTVGWKGDLTVWQLNLRDIRPVMSERYHLPPSAHSTWIMRNAVICSFLPRSLENGDPGAMKVPFFHSNIDFDEVLFYHDGEFFSRAGIEPGMVTFHAQGIHHGPHPKAIEAAKTKTFTNEKAVMIDTRNPLQLTEAGRSVAMADYWKSWM</sequence>
<dbReference type="InterPro" id="IPR014710">
    <property type="entry name" value="RmlC-like_jellyroll"/>
</dbReference>
<dbReference type="EMBL" id="BSDE01000009">
    <property type="protein sequence ID" value="GLH74993.1"/>
    <property type="molecule type" value="Genomic_DNA"/>
</dbReference>
<comment type="similarity">
    <text evidence="2">Belongs to the homogentisate dioxygenase family.</text>
</comment>
<evidence type="ECO:0000313" key="8">
    <source>
        <dbReference type="EMBL" id="GLH74993.1"/>
    </source>
</evidence>
<accession>A0ABQ5QK52</accession>
<dbReference type="InterPro" id="IPR011051">
    <property type="entry name" value="RmlC_Cupin_sf"/>
</dbReference>
<name>A0ABQ5QK52_9BACT</name>
<dbReference type="PANTHER" id="PTHR11056">
    <property type="entry name" value="HOMOGENTISATE 1,2-DIOXYGENASE"/>
    <property type="match status" value="1"/>
</dbReference>
<gene>
    <name evidence="8" type="ORF">GETHLI_34950</name>
</gene>
<keyword evidence="5" id="KW-0560">Oxidoreductase</keyword>
<evidence type="ECO:0000256" key="6">
    <source>
        <dbReference type="ARBA" id="ARBA00023004"/>
    </source>
</evidence>
<keyword evidence="9" id="KW-1185">Reference proteome</keyword>
<dbReference type="InterPro" id="IPR005708">
    <property type="entry name" value="Homogentis_dOase"/>
</dbReference>
<dbReference type="GO" id="GO:0051213">
    <property type="term" value="F:dioxygenase activity"/>
    <property type="evidence" value="ECO:0007669"/>
    <property type="project" value="UniProtKB-KW"/>
</dbReference>
<protein>
    <submittedName>
        <fullName evidence="8">Dioxygenase</fullName>
    </submittedName>
</protein>
<keyword evidence="3" id="KW-0479">Metal-binding</keyword>
<dbReference type="InterPro" id="IPR046452">
    <property type="entry name" value="HgmA_N"/>
</dbReference>
<evidence type="ECO:0000256" key="3">
    <source>
        <dbReference type="ARBA" id="ARBA00022723"/>
    </source>
</evidence>